<reference evidence="6 7" key="1">
    <citation type="journal article" date="2011" name="Stand. Genomic Sci.">
        <title>Complete genome sequence of Thermomonospora curvata type strain (B9).</title>
        <authorList>
            <person name="Chertkov O."/>
            <person name="Sikorski J."/>
            <person name="Nolan M."/>
            <person name="Lapidus A."/>
            <person name="Lucas S."/>
            <person name="Del Rio T.G."/>
            <person name="Tice H."/>
            <person name="Cheng J.F."/>
            <person name="Goodwin L."/>
            <person name="Pitluck S."/>
            <person name="Liolios K."/>
            <person name="Ivanova N."/>
            <person name="Mavromatis K."/>
            <person name="Mikhailova N."/>
            <person name="Ovchinnikova G."/>
            <person name="Pati A."/>
            <person name="Chen A."/>
            <person name="Palaniappan K."/>
            <person name="Djao O.D."/>
            <person name="Land M."/>
            <person name="Hauser L."/>
            <person name="Chang Y.J."/>
            <person name="Jeffries C.D."/>
            <person name="Brettin T."/>
            <person name="Han C."/>
            <person name="Detter J.C."/>
            <person name="Rohde M."/>
            <person name="Goker M."/>
            <person name="Woyke T."/>
            <person name="Bristow J."/>
            <person name="Eisen J.A."/>
            <person name="Markowitz V."/>
            <person name="Hugenholtz P."/>
            <person name="Klenk H.P."/>
            <person name="Kyrpides N.C."/>
        </authorList>
    </citation>
    <scope>NUCLEOTIDE SEQUENCE [LARGE SCALE GENOMIC DNA]</scope>
    <source>
        <strain evidence="7">ATCC 19995 / DSM 43183 / JCM 3096 / KCTC 9072 / NBRC 15933 / NCIMB 10081 / Henssen B9</strain>
    </source>
</reference>
<dbReference type="GO" id="GO:0004357">
    <property type="term" value="F:glutamate-cysteine ligase activity"/>
    <property type="evidence" value="ECO:0007669"/>
    <property type="project" value="UniProtKB-EC"/>
</dbReference>
<dbReference type="PANTHER" id="PTHR36510:SF1">
    <property type="entry name" value="GLUTAMATE--CYSTEINE LIGASE 2-RELATED"/>
    <property type="match status" value="1"/>
</dbReference>
<comment type="function">
    <text evidence="5">ATP-dependent carboxylate-amine ligase which exhibits weak glutamate--cysteine ligase activity.</text>
</comment>
<dbReference type="EC" id="6.3.2.2" evidence="5"/>
<dbReference type="EMBL" id="CP001738">
    <property type="protein sequence ID" value="ACY98922.1"/>
    <property type="molecule type" value="Genomic_DNA"/>
</dbReference>
<dbReference type="RefSeq" id="WP_012853706.1">
    <property type="nucleotide sequence ID" value="NC_013510.1"/>
</dbReference>
<keyword evidence="2 5" id="KW-0547">Nucleotide-binding</keyword>
<dbReference type="KEGG" id="tcu:Tcur_3384"/>
<dbReference type="InterPro" id="IPR006336">
    <property type="entry name" value="GCS2"/>
</dbReference>
<evidence type="ECO:0000256" key="1">
    <source>
        <dbReference type="ARBA" id="ARBA00022598"/>
    </source>
</evidence>
<evidence type="ECO:0000313" key="7">
    <source>
        <dbReference type="Proteomes" id="UP000001918"/>
    </source>
</evidence>
<dbReference type="HOGENOM" id="CLU_044848_0_0_11"/>
<accession>D1AAX9</accession>
<dbReference type="HAMAP" id="MF_01609">
    <property type="entry name" value="Glu_cys_ligase_2"/>
    <property type="match status" value="1"/>
</dbReference>
<dbReference type="NCBIfam" id="NF010041">
    <property type="entry name" value="PRK13517.1-1"/>
    <property type="match status" value="1"/>
</dbReference>
<dbReference type="eggNOG" id="COG2170">
    <property type="taxonomic scope" value="Bacteria"/>
</dbReference>
<dbReference type="AlphaFoldDB" id="D1AAX9"/>
<dbReference type="PANTHER" id="PTHR36510">
    <property type="entry name" value="GLUTAMATE--CYSTEINE LIGASE 2-RELATED"/>
    <property type="match status" value="1"/>
</dbReference>
<dbReference type="GO" id="GO:0005524">
    <property type="term" value="F:ATP binding"/>
    <property type="evidence" value="ECO:0007669"/>
    <property type="project" value="UniProtKB-KW"/>
</dbReference>
<proteinExistence type="inferred from homology"/>
<dbReference type="STRING" id="471852.Tcur_3384"/>
<comment type="catalytic activity">
    <reaction evidence="4 5">
        <text>L-cysteine + L-glutamate + ATP = gamma-L-glutamyl-L-cysteine + ADP + phosphate + H(+)</text>
        <dbReference type="Rhea" id="RHEA:13285"/>
        <dbReference type="ChEBI" id="CHEBI:15378"/>
        <dbReference type="ChEBI" id="CHEBI:29985"/>
        <dbReference type="ChEBI" id="CHEBI:30616"/>
        <dbReference type="ChEBI" id="CHEBI:35235"/>
        <dbReference type="ChEBI" id="CHEBI:43474"/>
        <dbReference type="ChEBI" id="CHEBI:58173"/>
        <dbReference type="ChEBI" id="CHEBI:456216"/>
        <dbReference type="EC" id="6.3.2.2"/>
    </reaction>
</comment>
<dbReference type="InterPro" id="IPR014746">
    <property type="entry name" value="Gln_synth/guanido_kin_cat_dom"/>
</dbReference>
<keyword evidence="3 5" id="KW-0067">ATP-binding</keyword>
<dbReference type="Pfam" id="PF04107">
    <property type="entry name" value="GCS2"/>
    <property type="match status" value="1"/>
</dbReference>
<name>D1AAX9_THECD</name>
<comment type="similarity">
    <text evidence="5">Belongs to the glutamate--cysteine ligase type 2 family. YbdK subfamily.</text>
</comment>
<dbReference type="InterPro" id="IPR050141">
    <property type="entry name" value="GCL_type2/YbdK_subfam"/>
</dbReference>
<evidence type="ECO:0000256" key="3">
    <source>
        <dbReference type="ARBA" id="ARBA00022840"/>
    </source>
</evidence>
<evidence type="ECO:0000256" key="4">
    <source>
        <dbReference type="ARBA" id="ARBA00048819"/>
    </source>
</evidence>
<evidence type="ECO:0000313" key="6">
    <source>
        <dbReference type="EMBL" id="ACY98922.1"/>
    </source>
</evidence>
<evidence type="ECO:0000256" key="5">
    <source>
        <dbReference type="HAMAP-Rule" id="MF_01609"/>
    </source>
</evidence>
<evidence type="ECO:0000256" key="2">
    <source>
        <dbReference type="ARBA" id="ARBA00022741"/>
    </source>
</evidence>
<dbReference type="Gene3D" id="3.30.590.20">
    <property type="match status" value="1"/>
</dbReference>
<gene>
    <name evidence="6" type="ordered locus">Tcur_3384</name>
</gene>
<dbReference type="Proteomes" id="UP000001918">
    <property type="component" value="Chromosome"/>
</dbReference>
<dbReference type="InterPro" id="IPR011793">
    <property type="entry name" value="YbdK"/>
</dbReference>
<dbReference type="GO" id="GO:0042398">
    <property type="term" value="P:modified amino acid biosynthetic process"/>
    <property type="evidence" value="ECO:0007669"/>
    <property type="project" value="InterPro"/>
</dbReference>
<organism evidence="6 7">
    <name type="scientific">Thermomonospora curvata (strain ATCC 19995 / DSM 43183 / JCM 3096 / KCTC 9072 / NBRC 15933 / NCIMB 10081 / Henssen B9)</name>
    <dbReference type="NCBI Taxonomy" id="471852"/>
    <lineage>
        <taxon>Bacteria</taxon>
        <taxon>Bacillati</taxon>
        <taxon>Actinomycetota</taxon>
        <taxon>Actinomycetes</taxon>
        <taxon>Streptosporangiales</taxon>
        <taxon>Thermomonosporaceae</taxon>
        <taxon>Thermomonospora</taxon>
    </lineage>
</organism>
<keyword evidence="7" id="KW-1185">Reference proteome</keyword>
<protein>
    <recommendedName>
        <fullName evidence="5">Putative glutamate--cysteine ligase 2</fullName>
        <ecNumber evidence="5">6.3.2.2</ecNumber>
    </recommendedName>
    <alternativeName>
        <fullName evidence="5">Gamma-glutamylcysteine synthetase 2</fullName>
        <shortName evidence="5">GCS 2</shortName>
        <shortName evidence="5">Gamma-GCS 2</shortName>
    </alternativeName>
</protein>
<dbReference type="SUPFAM" id="SSF55931">
    <property type="entry name" value="Glutamine synthetase/guanido kinase"/>
    <property type="match status" value="1"/>
</dbReference>
<keyword evidence="1 5" id="KW-0436">Ligase</keyword>
<dbReference type="NCBIfam" id="TIGR02050">
    <property type="entry name" value="gshA_cyan_rel"/>
    <property type="match status" value="1"/>
</dbReference>
<sequence length="371" mass="40634">MRLRSFGVEEELLLFDPEGGAPRAMSGAVLHHARLQGEKVHTSPLTKGGMESELQREQLEICTRPCTTLDELDRQVRRRRLAAARAAAAAGVRIAALATSPVAAHPTLTPHDRYRQMADQYAQVADEQLICGCHVHVEVSSPEEGVGVLDRIGPWLPPLLALSANSPFWQGRDTGYDSWRRQVWARWPSSGPAEPFRSADGYRRAVRALIETGALLDEGMVYYDARLSRHYPTVEVRVADVCMRADDTVLIAALVRGLVETAARAHREGRPPVPVRTEVLRAAMWRAGRSGLSGALVHPVTWRPAPARTVLQALVEYLRPALEDAGDLAAVRELLQALARRGNGACLQRTAYARTGCISGVIADAMDRTVS</sequence>